<feature type="region of interest" description="Disordered" evidence="1">
    <location>
        <begin position="549"/>
        <end position="571"/>
    </location>
</feature>
<gene>
    <name evidence="3" type="ORF">OHA22_44175</name>
</gene>
<dbReference type="Pfam" id="PF03781">
    <property type="entry name" value="FGE-sulfatase"/>
    <property type="match status" value="1"/>
</dbReference>
<protein>
    <submittedName>
        <fullName evidence="3">Formylglycine-generating enzyme family protein</fullName>
    </submittedName>
</protein>
<dbReference type="InterPro" id="IPR042095">
    <property type="entry name" value="SUMF_sf"/>
</dbReference>
<dbReference type="AlphaFoldDB" id="A0AAU2ACF4"/>
<dbReference type="EMBL" id="CP108222">
    <property type="protein sequence ID" value="WTT22042.1"/>
    <property type="molecule type" value="Genomic_DNA"/>
</dbReference>
<reference evidence="3" key="1">
    <citation type="submission" date="2022-10" db="EMBL/GenBank/DDBJ databases">
        <title>The complete genomes of actinobacterial strains from the NBC collection.</title>
        <authorList>
            <person name="Joergensen T.S."/>
            <person name="Alvarez Arevalo M."/>
            <person name="Sterndorff E.B."/>
            <person name="Faurdal D."/>
            <person name="Vuksanovic O."/>
            <person name="Mourched A.-S."/>
            <person name="Charusanti P."/>
            <person name="Shaw S."/>
            <person name="Blin K."/>
            <person name="Weber T."/>
        </authorList>
    </citation>
    <scope>NUCLEOTIDE SEQUENCE</scope>
    <source>
        <strain evidence="3">NBC_00093</strain>
    </source>
</reference>
<dbReference type="InterPro" id="IPR016187">
    <property type="entry name" value="CTDL_fold"/>
</dbReference>
<evidence type="ECO:0000259" key="2">
    <source>
        <dbReference type="Pfam" id="PF03781"/>
    </source>
</evidence>
<dbReference type="Gene3D" id="3.40.50.300">
    <property type="entry name" value="P-loop containing nucleotide triphosphate hydrolases"/>
    <property type="match status" value="1"/>
</dbReference>
<dbReference type="InterPro" id="IPR027417">
    <property type="entry name" value="P-loop_NTPase"/>
</dbReference>
<dbReference type="Gene3D" id="3.90.1580.10">
    <property type="entry name" value="paralog of FGE (formylglycine-generating enzyme)"/>
    <property type="match status" value="1"/>
</dbReference>
<evidence type="ECO:0000256" key="1">
    <source>
        <dbReference type="SAM" id="MobiDB-lite"/>
    </source>
</evidence>
<accession>A0AAU2ACF4</accession>
<dbReference type="InterPro" id="IPR005532">
    <property type="entry name" value="SUMF_dom"/>
</dbReference>
<evidence type="ECO:0000313" key="3">
    <source>
        <dbReference type="EMBL" id="WTT22042.1"/>
    </source>
</evidence>
<organism evidence="3">
    <name type="scientific">Streptomyces sp. NBC_00093</name>
    <dbReference type="NCBI Taxonomy" id="2975649"/>
    <lineage>
        <taxon>Bacteria</taxon>
        <taxon>Bacillati</taxon>
        <taxon>Actinomycetota</taxon>
        <taxon>Actinomycetes</taxon>
        <taxon>Kitasatosporales</taxon>
        <taxon>Streptomycetaceae</taxon>
        <taxon>Streptomyces</taxon>
    </lineage>
</organism>
<proteinExistence type="predicted"/>
<sequence length="674" mass="75548">MLSQLRKAAGSPSLRQIEARTEKLMEAHLQARVPRLAAPHEQPTKVPVTTLSRLFKGEPITQWAQVYTVLWVLHDSQERPPQELVDASLSLWNTRLDAQPEGPVLDHTRESVSYRQEVRATFNRALREPSLPLRVWHPSHGTADAREALQVWLASKQRLGTIVGGVGYGKSMLAVWLTCELAQEPNGPVPVHVSARRVLNDAGPDSKAVGQTDVSLLNFAYPPLPQRLREGIGKGAIDALVILDDLDEVGALTATGFDSPRRVLRQVFASLKENVRIVVCCRAVALNYPDSNHAAERRALLEETEWAVRQVISPNAAASTLLGLDAVEQDEAEEFLRQQGVSDKWFASVGWPLPVELTPQLVQLLTTLGRNPREKAQELSLDQIYEQVASAWKRSVPLLERLDRRDWSALLTYLEQRSAFFARPMQESPELNGLAELAGFLSSDQLGRLRFSHFSWQEFFLARYLASEILSNRASLLARLNLLFDSNINRFLVPQLLRSRQYRVKTISQQLRIVTVGEFREFLTDTHWRGGIGWGVHPAEERIRDRWRQPGDATGPLIRDGGPSPHATDDDPVTGVSWYDAERFAAWVGGRLPLGDGLAPHTHKRAVPPYAWTETWAHESLSEMKLQPLHPDLPTQKASRNPDFRSHQIGIAVMNTMPSWSGFHQGSTSHLEGG</sequence>
<name>A0AAU2ACF4_9ACTN</name>
<feature type="domain" description="Sulfatase-modifying factor enzyme-like" evidence="2">
    <location>
        <begin position="514"/>
        <end position="593"/>
    </location>
</feature>
<dbReference type="SUPFAM" id="SSF56436">
    <property type="entry name" value="C-type lectin-like"/>
    <property type="match status" value="1"/>
</dbReference>